<proteinExistence type="predicted"/>
<sequence>MPYGLDFRRGLAPAWSDDGAYYTHIVTDEAISVIRNHPKDKPMFLYVAHLAPHFATERERLQVPEMYLRDYDDIGHANRTLYAGMVSALDESVGHVFKALHEAGMLEDTVLVFTSDNGAASTSFGLDAASPWPFKGEKETLWEGGVRVPGFLWTSKSLWRGPGSIYERFFHVTDWLPTLYEMGGGSVTDLGDIDGVSHLNSFLSPGTPMPRNEVLININPVENNSAIIQGRYKLVIGNCPHGSNGWIPIPGDHQDPDGNAATRALEACRNSMVVRVLRSRGDVNPVCTEPTEPLTTGVAYSVPAVNCGPRSGERHTPCNSDASPCLFDVLSDPCEYNNIANEMPEVIDRLLERLEHYEETALPPGNQEPDELANPALHGNVWVPWRDD</sequence>
<name>A0ACB7T5P6_HYAAI</name>
<evidence type="ECO:0000313" key="1">
    <source>
        <dbReference type="EMBL" id="KAH6940224.1"/>
    </source>
</evidence>
<comment type="caution">
    <text evidence="1">The sequence shown here is derived from an EMBL/GenBank/DDBJ whole genome shotgun (WGS) entry which is preliminary data.</text>
</comment>
<keyword evidence="2" id="KW-1185">Reference proteome</keyword>
<evidence type="ECO:0000313" key="2">
    <source>
        <dbReference type="Proteomes" id="UP000821845"/>
    </source>
</evidence>
<dbReference type="EMBL" id="CM023482">
    <property type="protein sequence ID" value="KAH6940224.1"/>
    <property type="molecule type" value="Genomic_DNA"/>
</dbReference>
<accession>A0ACB7T5P6</accession>
<organism evidence="1 2">
    <name type="scientific">Hyalomma asiaticum</name>
    <name type="common">Tick</name>
    <dbReference type="NCBI Taxonomy" id="266040"/>
    <lineage>
        <taxon>Eukaryota</taxon>
        <taxon>Metazoa</taxon>
        <taxon>Ecdysozoa</taxon>
        <taxon>Arthropoda</taxon>
        <taxon>Chelicerata</taxon>
        <taxon>Arachnida</taxon>
        <taxon>Acari</taxon>
        <taxon>Parasitiformes</taxon>
        <taxon>Ixodida</taxon>
        <taxon>Ixodoidea</taxon>
        <taxon>Ixodidae</taxon>
        <taxon>Hyalomminae</taxon>
        <taxon>Hyalomma</taxon>
    </lineage>
</organism>
<dbReference type="Proteomes" id="UP000821845">
    <property type="component" value="Chromosome 2"/>
</dbReference>
<gene>
    <name evidence="1" type="ORF">HPB50_026346</name>
</gene>
<reference evidence="1" key="1">
    <citation type="submission" date="2020-05" db="EMBL/GenBank/DDBJ databases">
        <title>Large-scale comparative analyses of tick genomes elucidate their genetic diversity and vector capacities.</title>
        <authorList>
            <person name="Jia N."/>
            <person name="Wang J."/>
            <person name="Shi W."/>
            <person name="Du L."/>
            <person name="Sun Y."/>
            <person name="Zhan W."/>
            <person name="Jiang J."/>
            <person name="Wang Q."/>
            <person name="Zhang B."/>
            <person name="Ji P."/>
            <person name="Sakyi L.B."/>
            <person name="Cui X."/>
            <person name="Yuan T."/>
            <person name="Jiang B."/>
            <person name="Yang W."/>
            <person name="Lam T.T.-Y."/>
            <person name="Chang Q."/>
            <person name="Ding S."/>
            <person name="Wang X."/>
            <person name="Zhu J."/>
            <person name="Ruan X."/>
            <person name="Zhao L."/>
            <person name="Wei J."/>
            <person name="Que T."/>
            <person name="Du C."/>
            <person name="Cheng J."/>
            <person name="Dai P."/>
            <person name="Han X."/>
            <person name="Huang E."/>
            <person name="Gao Y."/>
            <person name="Liu J."/>
            <person name="Shao H."/>
            <person name="Ye R."/>
            <person name="Li L."/>
            <person name="Wei W."/>
            <person name="Wang X."/>
            <person name="Wang C."/>
            <person name="Yang T."/>
            <person name="Huo Q."/>
            <person name="Li W."/>
            <person name="Guo W."/>
            <person name="Chen H."/>
            <person name="Zhou L."/>
            <person name="Ni X."/>
            <person name="Tian J."/>
            <person name="Zhou Y."/>
            <person name="Sheng Y."/>
            <person name="Liu T."/>
            <person name="Pan Y."/>
            <person name="Xia L."/>
            <person name="Li J."/>
            <person name="Zhao F."/>
            <person name="Cao W."/>
        </authorList>
    </citation>
    <scope>NUCLEOTIDE SEQUENCE</scope>
    <source>
        <strain evidence="1">Hyas-2018</strain>
    </source>
</reference>
<protein>
    <submittedName>
        <fullName evidence="1">Uncharacterized protein</fullName>
    </submittedName>
</protein>